<dbReference type="InterPro" id="IPR036396">
    <property type="entry name" value="Cyt_P450_sf"/>
</dbReference>
<reference evidence="4 5" key="1">
    <citation type="submission" date="2024-10" db="EMBL/GenBank/DDBJ databases">
        <title>The Natural Products Discovery Center: Release of the First 8490 Sequenced Strains for Exploring Actinobacteria Biosynthetic Diversity.</title>
        <authorList>
            <person name="Kalkreuter E."/>
            <person name="Kautsar S.A."/>
            <person name="Yang D."/>
            <person name="Bader C.D."/>
            <person name="Teijaro C.N."/>
            <person name="Fluegel L."/>
            <person name="Davis C.M."/>
            <person name="Simpson J.R."/>
            <person name="Lauterbach L."/>
            <person name="Steele A.D."/>
            <person name="Gui C."/>
            <person name="Meng S."/>
            <person name="Li G."/>
            <person name="Viehrig K."/>
            <person name="Ye F."/>
            <person name="Su P."/>
            <person name="Kiefer A.F."/>
            <person name="Nichols A."/>
            <person name="Cepeda A.J."/>
            <person name="Yan W."/>
            <person name="Fan B."/>
            <person name="Jiang Y."/>
            <person name="Adhikari A."/>
            <person name="Zheng C.-J."/>
            <person name="Schuster L."/>
            <person name="Cowan T.M."/>
            <person name="Smanski M.J."/>
            <person name="Chevrette M.G."/>
            <person name="De Carvalho L.P.S."/>
            <person name="Shen B."/>
        </authorList>
    </citation>
    <scope>NUCLEOTIDE SEQUENCE [LARGE SCALE GENOMIC DNA]</scope>
    <source>
        <strain evidence="4 5">NPDC019377</strain>
    </source>
</reference>
<keyword evidence="3" id="KW-0560">Oxidoreductase</keyword>
<comment type="similarity">
    <text evidence="2 3">Belongs to the cytochrome P450 family.</text>
</comment>
<keyword evidence="3" id="KW-0503">Monooxygenase</keyword>
<dbReference type="PRINTS" id="PR00463">
    <property type="entry name" value="EP450I"/>
</dbReference>
<keyword evidence="3" id="KW-0408">Iron</keyword>
<dbReference type="InterPro" id="IPR017972">
    <property type="entry name" value="Cyt_P450_CS"/>
</dbReference>
<comment type="cofactor">
    <cofactor evidence="1">
        <name>heme</name>
        <dbReference type="ChEBI" id="CHEBI:30413"/>
    </cofactor>
</comment>
<dbReference type="PANTHER" id="PTHR24305">
    <property type="entry name" value="CYTOCHROME P450"/>
    <property type="match status" value="1"/>
</dbReference>
<dbReference type="Gene3D" id="1.10.630.10">
    <property type="entry name" value="Cytochrome P450"/>
    <property type="match status" value="1"/>
</dbReference>
<dbReference type="PRINTS" id="PR00385">
    <property type="entry name" value="P450"/>
</dbReference>
<protein>
    <submittedName>
        <fullName evidence="4">Cytochrome P450</fullName>
    </submittedName>
</protein>
<keyword evidence="5" id="KW-1185">Reference proteome</keyword>
<dbReference type="EMBL" id="JBIRYL010000001">
    <property type="protein sequence ID" value="MFI2229186.1"/>
    <property type="molecule type" value="Genomic_DNA"/>
</dbReference>
<proteinExistence type="inferred from homology"/>
<dbReference type="PROSITE" id="PS00086">
    <property type="entry name" value="CYTOCHROME_P450"/>
    <property type="match status" value="1"/>
</dbReference>
<dbReference type="InterPro" id="IPR050121">
    <property type="entry name" value="Cytochrome_P450_monoxygenase"/>
</dbReference>
<evidence type="ECO:0000313" key="5">
    <source>
        <dbReference type="Proteomes" id="UP001611494"/>
    </source>
</evidence>
<organism evidence="4 5">
    <name type="scientific">Nocardia testacea</name>
    <dbReference type="NCBI Taxonomy" id="248551"/>
    <lineage>
        <taxon>Bacteria</taxon>
        <taxon>Bacillati</taxon>
        <taxon>Actinomycetota</taxon>
        <taxon>Actinomycetes</taxon>
        <taxon>Mycobacteriales</taxon>
        <taxon>Nocardiaceae</taxon>
        <taxon>Nocardia</taxon>
    </lineage>
</organism>
<dbReference type="Proteomes" id="UP001611494">
    <property type="component" value="Unassembled WGS sequence"/>
</dbReference>
<gene>
    <name evidence="4" type="ORF">ACH49Z_04980</name>
</gene>
<evidence type="ECO:0000256" key="3">
    <source>
        <dbReference type="RuleBase" id="RU000461"/>
    </source>
</evidence>
<dbReference type="InterPro" id="IPR001128">
    <property type="entry name" value="Cyt_P450"/>
</dbReference>
<dbReference type="InterPro" id="IPR002401">
    <property type="entry name" value="Cyt_P450_E_grp-I"/>
</dbReference>
<evidence type="ECO:0000313" key="4">
    <source>
        <dbReference type="EMBL" id="MFI2229186.1"/>
    </source>
</evidence>
<dbReference type="Pfam" id="PF00067">
    <property type="entry name" value="p450"/>
    <property type="match status" value="1"/>
</dbReference>
<dbReference type="PANTHER" id="PTHR24305:SF166">
    <property type="entry name" value="CYTOCHROME P450 12A4, MITOCHONDRIAL-RELATED"/>
    <property type="match status" value="1"/>
</dbReference>
<keyword evidence="3" id="KW-0479">Metal-binding</keyword>
<keyword evidence="3" id="KW-0349">Heme</keyword>
<dbReference type="RefSeq" id="WP_397059892.1">
    <property type="nucleotide sequence ID" value="NZ_JBIRYL010000001.1"/>
</dbReference>
<evidence type="ECO:0000256" key="2">
    <source>
        <dbReference type="ARBA" id="ARBA00010617"/>
    </source>
</evidence>
<dbReference type="SUPFAM" id="SSF48264">
    <property type="entry name" value="Cytochrome P450"/>
    <property type="match status" value="1"/>
</dbReference>
<evidence type="ECO:0000256" key="1">
    <source>
        <dbReference type="ARBA" id="ARBA00001971"/>
    </source>
</evidence>
<accession>A0ABW7VV19</accession>
<sequence>MVRRADRDVERPPGTRPLPLIGDLAAFARDQFGFLSSLHRRFGDVAEWSLGSTRVVVLFHPDDVGLVFAAAGANGPLGRGQDGTFARHAEITGNRGLILSEGSYWRRQRRTLQPGMHSRWIEGYAEVIGSFAEEFVLGWRLDQTRDVQQDMEQLVGRIAMKTLLGSDLGDEMAERLKRASDRMLTVNMLEFALGSKLPVWVPTPLRHWLKSASTRMDRLIMAAVEQRLAERETQAARSGKDMLDMLLDARDEDGQPLTDLQLRDEIYTLYLAGYETTANTLGIALTLLSRRPDLQQRLVDEVERATAGGTLGYEHVGALELAEAVVKETLRVYPVVRALNHRVNSTFSAGGYEFGPGHLVWVAPCVTQRDPRWFDAPDEFRPDRWLDGSTDAIPRFAWLPFGGGPRVCLGQRLAVVEMVLIMATALRRFALSPAEGESEELSLRINGGGHLVCTNARVILSGRPPRGNPEKEVSHYA</sequence>
<comment type="caution">
    <text evidence="4">The sequence shown here is derived from an EMBL/GenBank/DDBJ whole genome shotgun (WGS) entry which is preliminary data.</text>
</comment>
<name>A0ABW7VV19_9NOCA</name>